<dbReference type="GO" id="GO:0071949">
    <property type="term" value="F:FAD binding"/>
    <property type="evidence" value="ECO:0007669"/>
    <property type="project" value="InterPro"/>
</dbReference>
<keyword evidence="3" id="KW-0274">FAD</keyword>
<feature type="domain" description="FAD-binding" evidence="6">
    <location>
        <begin position="111"/>
        <end position="307"/>
    </location>
</feature>
<gene>
    <name evidence="7" type="ORF">N0V91_000862</name>
</gene>
<dbReference type="Proteomes" id="UP001140510">
    <property type="component" value="Unassembled WGS sequence"/>
</dbReference>
<keyword evidence="2" id="KW-0285">Flavoprotein</keyword>
<dbReference type="PANTHER" id="PTHR43004:SF19">
    <property type="entry name" value="BINDING MONOOXYGENASE, PUTATIVE (JCVI)-RELATED"/>
    <property type="match status" value="1"/>
</dbReference>
<comment type="caution">
    <text evidence="7">The sequence shown here is derived from an EMBL/GenBank/DDBJ whole genome shotgun (WGS) entry which is preliminary data.</text>
</comment>
<evidence type="ECO:0000313" key="8">
    <source>
        <dbReference type="Proteomes" id="UP001140510"/>
    </source>
</evidence>
<organism evidence="7 8">
    <name type="scientific">Didymella pomorum</name>
    <dbReference type="NCBI Taxonomy" id="749634"/>
    <lineage>
        <taxon>Eukaryota</taxon>
        <taxon>Fungi</taxon>
        <taxon>Dikarya</taxon>
        <taxon>Ascomycota</taxon>
        <taxon>Pezizomycotina</taxon>
        <taxon>Dothideomycetes</taxon>
        <taxon>Pleosporomycetidae</taxon>
        <taxon>Pleosporales</taxon>
        <taxon>Pleosporineae</taxon>
        <taxon>Didymellaceae</taxon>
        <taxon>Didymella</taxon>
    </lineage>
</organism>
<evidence type="ECO:0000256" key="3">
    <source>
        <dbReference type="ARBA" id="ARBA00022827"/>
    </source>
</evidence>
<dbReference type="GO" id="GO:0016709">
    <property type="term" value="F:oxidoreductase activity, acting on paired donors, with incorporation or reduction of molecular oxygen, NAD(P)H as one donor, and incorporation of one atom of oxygen"/>
    <property type="evidence" value="ECO:0007669"/>
    <property type="project" value="UniProtKB-ARBA"/>
</dbReference>
<evidence type="ECO:0000256" key="1">
    <source>
        <dbReference type="ARBA" id="ARBA00001974"/>
    </source>
</evidence>
<feature type="region of interest" description="Disordered" evidence="5">
    <location>
        <begin position="1"/>
        <end position="24"/>
    </location>
</feature>
<dbReference type="InterPro" id="IPR050641">
    <property type="entry name" value="RIFMO-like"/>
</dbReference>
<name>A0A9W8ZM67_9PLEO</name>
<feature type="compositionally biased region" description="Basic and acidic residues" evidence="5">
    <location>
        <begin position="14"/>
        <end position="24"/>
    </location>
</feature>
<dbReference type="SUPFAM" id="SSF54373">
    <property type="entry name" value="FAD-linked reductases, C-terminal domain"/>
    <property type="match status" value="1"/>
</dbReference>
<dbReference type="OrthoDB" id="10016252at2759"/>
<keyword evidence="4" id="KW-0560">Oxidoreductase</keyword>
<dbReference type="InterPro" id="IPR002938">
    <property type="entry name" value="FAD-bd"/>
</dbReference>
<sequence>MAIPEDFSNGIDDDQPRSEPTRSTEKVDLVIIGAGPTGLLSALLARQLGLSVCILDAKQGPLEVGGADAITARTQQYLEVAGNAEQSYGKDAGLLGELLNWGVKCNMSITVRTAKRTVEGKFCLAADGARSFVRSQLNIGWEGTKPNMVWAVLDCWIDTTFPVTREIVTLQVDGESRMAWIPRERGMQRFYVLLDGEITQEKTEASIRRHMAPHRVEFTHVEWFSKFETSIFLHPTPLGPFVLAGDAAHVHSVNGGQGMNTGLSDAFNLVWRLYFLIRHPFLPRSSSESILSSYDVERRQTAKGVIDVAAKLVRSTLADAKGYVELIEQNAGFITGMGVQYSGLESPLVRESEHGIWKAGYRVPDLWLSNSEGEAVRLYQTLIYGRRRNE</sequence>
<dbReference type="InterPro" id="IPR036188">
    <property type="entry name" value="FAD/NAD-bd_sf"/>
</dbReference>
<protein>
    <recommendedName>
        <fullName evidence="6">FAD-binding domain-containing protein</fullName>
    </recommendedName>
</protein>
<evidence type="ECO:0000256" key="4">
    <source>
        <dbReference type="ARBA" id="ARBA00023002"/>
    </source>
</evidence>
<dbReference type="Pfam" id="PF01494">
    <property type="entry name" value="FAD_binding_3"/>
    <property type="match status" value="2"/>
</dbReference>
<keyword evidence="8" id="KW-1185">Reference proteome</keyword>
<evidence type="ECO:0000259" key="6">
    <source>
        <dbReference type="Pfam" id="PF01494"/>
    </source>
</evidence>
<comment type="cofactor">
    <cofactor evidence="1">
        <name>FAD</name>
        <dbReference type="ChEBI" id="CHEBI:57692"/>
    </cofactor>
</comment>
<dbReference type="SUPFAM" id="SSF51905">
    <property type="entry name" value="FAD/NAD(P)-binding domain"/>
    <property type="match status" value="1"/>
</dbReference>
<proteinExistence type="predicted"/>
<feature type="domain" description="FAD-binding" evidence="6">
    <location>
        <begin position="27"/>
        <end position="86"/>
    </location>
</feature>
<accession>A0A9W8ZM67</accession>
<dbReference type="Gene3D" id="3.30.70.2450">
    <property type="match status" value="1"/>
</dbReference>
<dbReference type="AlphaFoldDB" id="A0A9W8ZM67"/>
<evidence type="ECO:0000256" key="5">
    <source>
        <dbReference type="SAM" id="MobiDB-lite"/>
    </source>
</evidence>
<dbReference type="PANTHER" id="PTHR43004">
    <property type="entry name" value="TRK SYSTEM POTASSIUM UPTAKE PROTEIN"/>
    <property type="match status" value="1"/>
</dbReference>
<evidence type="ECO:0000313" key="7">
    <source>
        <dbReference type="EMBL" id="KAJ4412389.1"/>
    </source>
</evidence>
<dbReference type="EMBL" id="JAPEVA010000003">
    <property type="protein sequence ID" value="KAJ4412389.1"/>
    <property type="molecule type" value="Genomic_DNA"/>
</dbReference>
<dbReference type="Gene3D" id="3.50.50.60">
    <property type="entry name" value="FAD/NAD(P)-binding domain"/>
    <property type="match status" value="2"/>
</dbReference>
<reference evidence="7" key="1">
    <citation type="submission" date="2022-10" db="EMBL/GenBank/DDBJ databases">
        <title>Tapping the CABI collections for fungal endophytes: first genome assemblies for Collariella, Neodidymelliopsis, Ascochyta clinopodiicola, Didymella pomorum, Didymosphaeria variabile, Neocosmospora piperis and Neocucurbitaria cava.</title>
        <authorList>
            <person name="Hill R."/>
        </authorList>
    </citation>
    <scope>NUCLEOTIDE SEQUENCE</scope>
    <source>
        <strain evidence="7">IMI 355091</strain>
    </source>
</reference>
<evidence type="ECO:0000256" key="2">
    <source>
        <dbReference type="ARBA" id="ARBA00022630"/>
    </source>
</evidence>